<evidence type="ECO:0000313" key="11">
    <source>
        <dbReference type="Proteomes" id="UP000054937"/>
    </source>
</evidence>
<feature type="chain" id="PRO_5006867703" description="folate gamma-glutamyl hydrolase" evidence="9">
    <location>
        <begin position="20"/>
        <end position="339"/>
    </location>
</feature>
<keyword evidence="5 9" id="KW-0732">Signal</keyword>
<dbReference type="PROSITE" id="PS51275">
    <property type="entry name" value="PEPTIDASE_C26_GGH"/>
    <property type="match status" value="1"/>
</dbReference>
<dbReference type="Gene3D" id="3.40.50.880">
    <property type="match status" value="1"/>
</dbReference>
<evidence type="ECO:0000256" key="8">
    <source>
        <dbReference type="PROSITE-ProRule" id="PRU00607"/>
    </source>
</evidence>
<evidence type="ECO:0000256" key="9">
    <source>
        <dbReference type="SAM" id="SignalP"/>
    </source>
</evidence>
<keyword evidence="4" id="KW-0964">Secreted</keyword>
<dbReference type="GO" id="GO:0005576">
    <property type="term" value="C:extracellular region"/>
    <property type="evidence" value="ECO:0007669"/>
    <property type="project" value="UniProtKB-SubCell"/>
</dbReference>
<gene>
    <name evidence="10" type="ORF">PPERSA_05308</name>
</gene>
<feature type="signal peptide" evidence="9">
    <location>
        <begin position="1"/>
        <end position="19"/>
    </location>
</feature>
<comment type="catalytic activity">
    <reaction evidence="8">
        <text>(6S)-5,6,7,8-tetrahydrofolyl-(gamma-L-Glu)(n) + (n-1) H2O = (6S)-5,6,7,8-tetrahydrofolate + (n-1) L-glutamate</text>
        <dbReference type="Rhea" id="RHEA:56784"/>
        <dbReference type="Rhea" id="RHEA-COMP:14738"/>
        <dbReference type="ChEBI" id="CHEBI:15377"/>
        <dbReference type="ChEBI" id="CHEBI:29985"/>
        <dbReference type="ChEBI" id="CHEBI:57453"/>
        <dbReference type="ChEBI" id="CHEBI:141005"/>
        <dbReference type="EC" id="3.4.19.9"/>
    </reaction>
</comment>
<dbReference type="Proteomes" id="UP000054937">
    <property type="component" value="Unassembled WGS sequence"/>
</dbReference>
<evidence type="ECO:0000256" key="2">
    <source>
        <dbReference type="ARBA" id="ARBA00011083"/>
    </source>
</evidence>
<evidence type="ECO:0000313" key="10">
    <source>
        <dbReference type="EMBL" id="KRX09916.1"/>
    </source>
</evidence>
<dbReference type="Pfam" id="PF07722">
    <property type="entry name" value="Peptidase_C26"/>
    <property type="match status" value="1"/>
</dbReference>
<evidence type="ECO:0000256" key="3">
    <source>
        <dbReference type="ARBA" id="ARBA00012886"/>
    </source>
</evidence>
<dbReference type="OMA" id="NRFQWDR"/>
<dbReference type="AlphaFoldDB" id="A0A0V0R617"/>
<reference evidence="10 11" key="1">
    <citation type="journal article" date="2015" name="Sci. Rep.">
        <title>Genome of the facultative scuticociliatosis pathogen Pseudocohnilembus persalinus provides insight into its virulence through horizontal gene transfer.</title>
        <authorList>
            <person name="Xiong J."/>
            <person name="Wang G."/>
            <person name="Cheng J."/>
            <person name="Tian M."/>
            <person name="Pan X."/>
            <person name="Warren A."/>
            <person name="Jiang C."/>
            <person name="Yuan D."/>
            <person name="Miao W."/>
        </authorList>
    </citation>
    <scope>NUCLEOTIDE SEQUENCE [LARGE SCALE GENOMIC DNA]</scope>
    <source>
        <strain evidence="10">36N120E</strain>
    </source>
</reference>
<name>A0A0V0R617_PSEPJ</name>
<feature type="active site" description="Nucleophile" evidence="7 8">
    <location>
        <position position="127"/>
    </location>
</feature>
<dbReference type="FunFam" id="3.40.50.880:FF:000054">
    <property type="entry name" value="Folate gamma-glutamyl hydrolase"/>
    <property type="match status" value="1"/>
</dbReference>
<dbReference type="InterPro" id="IPR015527">
    <property type="entry name" value="Pept_C26_g-glut_hydrolase"/>
</dbReference>
<dbReference type="SUPFAM" id="SSF52317">
    <property type="entry name" value="Class I glutamine amidotransferase-like"/>
    <property type="match status" value="1"/>
</dbReference>
<dbReference type="PROSITE" id="PS51273">
    <property type="entry name" value="GATASE_TYPE_1"/>
    <property type="match status" value="1"/>
</dbReference>
<keyword evidence="6 8" id="KW-0378">Hydrolase</keyword>
<feature type="active site" evidence="8">
    <location>
        <position position="237"/>
    </location>
</feature>
<dbReference type="PANTHER" id="PTHR11315">
    <property type="entry name" value="PROTEASE FAMILY C26 GAMMA-GLUTAMYL HYDROLASE"/>
    <property type="match status" value="1"/>
</dbReference>
<dbReference type="EMBL" id="LDAU01000042">
    <property type="protein sequence ID" value="KRX09916.1"/>
    <property type="molecule type" value="Genomic_DNA"/>
</dbReference>
<dbReference type="GO" id="GO:0005773">
    <property type="term" value="C:vacuole"/>
    <property type="evidence" value="ECO:0007669"/>
    <property type="project" value="TreeGrafter"/>
</dbReference>
<dbReference type="OrthoDB" id="64220at2759"/>
<comment type="caution">
    <text evidence="10">The sequence shown here is derived from an EMBL/GenBank/DDBJ whole genome shotgun (WGS) entry which is preliminary data.</text>
</comment>
<dbReference type="PANTHER" id="PTHR11315:SF0">
    <property type="entry name" value="FOLATE GAMMA-GLUTAMYL HYDROLASE"/>
    <property type="match status" value="1"/>
</dbReference>
<dbReference type="GO" id="GO:0034722">
    <property type="term" value="F:gamma-glutamyl-peptidase activity"/>
    <property type="evidence" value="ECO:0007669"/>
    <property type="project" value="UniProtKB-UniRule"/>
</dbReference>
<dbReference type="EC" id="3.4.19.9" evidence="3 8"/>
<comment type="subcellular location">
    <subcellularLocation>
        <location evidence="1">Secreted</location>
        <location evidence="1">Extracellular space</location>
    </subcellularLocation>
</comment>
<comment type="similarity">
    <text evidence="2">Belongs to the peptidase C26 family.</text>
</comment>
<evidence type="ECO:0000256" key="1">
    <source>
        <dbReference type="ARBA" id="ARBA00004239"/>
    </source>
</evidence>
<feature type="active site" description="Proton donor" evidence="7">
    <location>
        <position position="237"/>
    </location>
</feature>
<dbReference type="InterPro" id="IPR029062">
    <property type="entry name" value="Class_I_gatase-like"/>
</dbReference>
<evidence type="ECO:0000256" key="6">
    <source>
        <dbReference type="ARBA" id="ARBA00022801"/>
    </source>
</evidence>
<protein>
    <recommendedName>
        <fullName evidence="3 8">folate gamma-glutamyl hydrolase</fullName>
        <ecNumber evidence="3 8">3.4.19.9</ecNumber>
    </recommendedName>
</protein>
<evidence type="ECO:0000256" key="5">
    <source>
        <dbReference type="ARBA" id="ARBA00022729"/>
    </source>
</evidence>
<accession>A0A0V0R617</accession>
<dbReference type="InParanoid" id="A0A0V0R617"/>
<evidence type="ECO:0000256" key="7">
    <source>
        <dbReference type="PIRSR" id="PIRSR615527-1"/>
    </source>
</evidence>
<dbReference type="GO" id="GO:0046900">
    <property type="term" value="P:tetrahydrofolylpolyglutamate metabolic process"/>
    <property type="evidence" value="ECO:0007669"/>
    <property type="project" value="TreeGrafter"/>
</dbReference>
<evidence type="ECO:0000256" key="4">
    <source>
        <dbReference type="ARBA" id="ARBA00022525"/>
    </source>
</evidence>
<keyword evidence="11" id="KW-1185">Reference proteome</keyword>
<organism evidence="10 11">
    <name type="scientific">Pseudocohnilembus persalinus</name>
    <name type="common">Ciliate</name>
    <dbReference type="NCBI Taxonomy" id="266149"/>
    <lineage>
        <taxon>Eukaryota</taxon>
        <taxon>Sar</taxon>
        <taxon>Alveolata</taxon>
        <taxon>Ciliophora</taxon>
        <taxon>Intramacronucleata</taxon>
        <taxon>Oligohymenophorea</taxon>
        <taxon>Scuticociliatia</taxon>
        <taxon>Philasterida</taxon>
        <taxon>Pseudocohnilembidae</taxon>
        <taxon>Pseudocohnilembus</taxon>
    </lineage>
</organism>
<proteinExistence type="inferred from homology"/>
<sequence length="339" mass="38938">MQKLQILLLLALSVTLTVSINTTPYIGIWSQPSSYDDEGYPSDEYSYIAASYVKYIEMAGARVIPVLYDGDQEYYDNLLNQLNGVLFTGGDADISKGTTFGTNAQYFYNKVKELNDKGTYFPLWGTCMGFQLLMNLANNLDDTLTHIDGDGGVNHVISIQNPGTLYANMPQILQENAQQYTIQYFNHQWCVSIDTYNKNKNLKNFYNLLATAANDDGDEFVTTIQAYNYPFYGVQFHPEKANFEWKVPANHTLDAVLNSQYYADFFVQECRQNNQQFISEELADSMVIYNFQPVHLESSSFEQIYFFENFSNSKNNQQEILNIHSEKKKSNLRTDQIFE</sequence>
<dbReference type="InterPro" id="IPR011697">
    <property type="entry name" value="Peptidase_C26"/>
</dbReference>